<keyword evidence="8" id="KW-0067">ATP-binding</keyword>
<organism evidence="14">
    <name type="scientific">hydrothermal vent metagenome</name>
    <dbReference type="NCBI Taxonomy" id="652676"/>
    <lineage>
        <taxon>unclassified sequences</taxon>
        <taxon>metagenomes</taxon>
        <taxon>ecological metagenomes</taxon>
    </lineage>
</organism>
<comment type="catalytic activity">
    <reaction evidence="11">
        <text>D-glycero-beta-D-manno-heptose 1-phosphate + ATP + H(+) = ADP-D-glycero-beta-D-manno-heptose + diphosphate</text>
        <dbReference type="Rhea" id="RHEA:27465"/>
        <dbReference type="ChEBI" id="CHEBI:15378"/>
        <dbReference type="ChEBI" id="CHEBI:30616"/>
        <dbReference type="ChEBI" id="CHEBI:33019"/>
        <dbReference type="ChEBI" id="CHEBI:59967"/>
        <dbReference type="ChEBI" id="CHEBI:61593"/>
        <dbReference type="EC" id="2.7.7.70"/>
    </reaction>
</comment>
<accession>A0A161K5Z8</accession>
<dbReference type="EMBL" id="CZQE01000409">
    <property type="protein sequence ID" value="CUS46896.1"/>
    <property type="molecule type" value="Genomic_DNA"/>
</dbReference>
<dbReference type="InterPro" id="IPR011611">
    <property type="entry name" value="PfkB_dom"/>
</dbReference>
<dbReference type="Gene3D" id="3.40.50.620">
    <property type="entry name" value="HUPs"/>
    <property type="match status" value="1"/>
</dbReference>
<evidence type="ECO:0000256" key="7">
    <source>
        <dbReference type="ARBA" id="ARBA00022777"/>
    </source>
</evidence>
<feature type="domain" description="Cytidyltransferase-like" evidence="13">
    <location>
        <begin position="360"/>
        <end position="454"/>
    </location>
</feature>
<comment type="function">
    <text evidence="1">Catalyzes the phosphorylation of D-glycero-D-manno-heptose 7-phosphate at the C-1 position to selectively form D-glycero-beta-D-manno-heptose-1,7-bisphosphate.</text>
</comment>
<dbReference type="InterPro" id="IPR004821">
    <property type="entry name" value="Cyt_trans-like"/>
</dbReference>
<keyword evidence="7 14" id="KW-0418">Kinase</keyword>
<keyword evidence="9" id="KW-0511">Multifunctional enzyme</keyword>
<evidence type="ECO:0000256" key="10">
    <source>
        <dbReference type="ARBA" id="ARBA00023277"/>
    </source>
</evidence>
<proteinExistence type="inferred from homology"/>
<evidence type="ECO:0000256" key="2">
    <source>
        <dbReference type="ARBA" id="ARBA00003753"/>
    </source>
</evidence>
<dbReference type="GO" id="GO:0033785">
    <property type="term" value="F:heptose 7-phosphate kinase activity"/>
    <property type="evidence" value="ECO:0007669"/>
    <property type="project" value="TreeGrafter"/>
</dbReference>
<sequence>MSPAPFALAQFENTRILVVGDLMLDRFRYGSVSRISPEAPVPVLHIAREQKMLGGAGNVLANIASLGGQSGLIAVIGADEAGRLCSAMIADKGGDPRLLVEDPVRPTTLKTRFMSGGQQLLRCDEEESSPLSETIEDRIVAQFDRAIGDYDVVALSDYAKGLLTDRVLRHAISRCRELGKPVIVDPKRRDFSTYTGASVIKPNRSELAAYSGLPCRDLAGSATAAALAMETTGAAILLTLSEDGMALFRPGHEMAHFHATASEVFDVSGAGDTALAIFCAGIASGLAMEDAARIANAGAGAVVRKLGTATLTSAELANAVADLDGAGTETRQPASGLICTAEEAAQVVQAWKRDGLRVGFTNGCFDIVHAGHIQILRQARACCDRLVVGLNSDASVSRLKGAARPVQGEASRAIVLSAMDAVDLVVVFDADTPLSLIELLLPTELIKGADYREDQVVGAEVVKAHGGRVHLIELLPGLSTTAAIARIQQGQESLAVVNV</sequence>
<dbReference type="AlphaFoldDB" id="A0A161K5Z8"/>
<dbReference type="NCBIfam" id="TIGR00125">
    <property type="entry name" value="cyt_tran_rel"/>
    <property type="match status" value="1"/>
</dbReference>
<dbReference type="GO" id="GO:0005829">
    <property type="term" value="C:cytosol"/>
    <property type="evidence" value="ECO:0007669"/>
    <property type="project" value="TreeGrafter"/>
</dbReference>
<evidence type="ECO:0000256" key="9">
    <source>
        <dbReference type="ARBA" id="ARBA00023268"/>
    </source>
</evidence>
<dbReference type="GO" id="GO:0033786">
    <property type="term" value="F:heptose-1-phosphate adenylyltransferase activity"/>
    <property type="evidence" value="ECO:0007669"/>
    <property type="project" value="TreeGrafter"/>
</dbReference>
<dbReference type="Gene3D" id="3.40.1190.20">
    <property type="match status" value="1"/>
</dbReference>
<dbReference type="SUPFAM" id="SSF52374">
    <property type="entry name" value="Nucleotidylyl transferase"/>
    <property type="match status" value="1"/>
</dbReference>
<evidence type="ECO:0000259" key="13">
    <source>
        <dbReference type="Pfam" id="PF01467"/>
    </source>
</evidence>
<dbReference type="Pfam" id="PF00294">
    <property type="entry name" value="PfkB"/>
    <property type="match status" value="1"/>
</dbReference>
<evidence type="ECO:0000256" key="1">
    <source>
        <dbReference type="ARBA" id="ARBA00002319"/>
    </source>
</evidence>
<dbReference type="SUPFAM" id="SSF53613">
    <property type="entry name" value="Ribokinase-like"/>
    <property type="match status" value="1"/>
</dbReference>
<reference evidence="14" key="1">
    <citation type="submission" date="2015-10" db="EMBL/GenBank/DDBJ databases">
        <authorList>
            <person name="Gilbert D.G."/>
        </authorList>
    </citation>
    <scope>NUCLEOTIDE SEQUENCE</scope>
</reference>
<dbReference type="InterPro" id="IPR029056">
    <property type="entry name" value="Ribokinase-like"/>
</dbReference>
<dbReference type="NCBIfam" id="TIGR02199">
    <property type="entry name" value="rfaE_dom_II"/>
    <property type="match status" value="1"/>
</dbReference>
<feature type="domain" description="Carbohydrate kinase PfkB" evidence="12">
    <location>
        <begin position="14"/>
        <end position="310"/>
    </location>
</feature>
<dbReference type="HAMAP" id="MF_01603">
    <property type="entry name" value="HldE"/>
    <property type="match status" value="1"/>
</dbReference>
<comment type="function">
    <text evidence="2">Catalyzes the ADP transfer from ATP to D-glycero-beta-D-manno-heptose 1-phosphate, yielding ADP-D-glycero-beta-D-manno-heptose.</text>
</comment>
<dbReference type="GO" id="GO:0016773">
    <property type="term" value="F:phosphotransferase activity, alcohol group as acceptor"/>
    <property type="evidence" value="ECO:0007669"/>
    <property type="project" value="InterPro"/>
</dbReference>
<dbReference type="GO" id="GO:0005524">
    <property type="term" value="F:ATP binding"/>
    <property type="evidence" value="ECO:0007669"/>
    <property type="project" value="UniProtKB-KW"/>
</dbReference>
<keyword evidence="10" id="KW-0119">Carbohydrate metabolism</keyword>
<evidence type="ECO:0000256" key="3">
    <source>
        <dbReference type="ARBA" id="ARBA00012519"/>
    </source>
</evidence>
<dbReference type="InterPro" id="IPR023030">
    <property type="entry name" value="Bifunc_HldE"/>
</dbReference>
<evidence type="ECO:0000256" key="11">
    <source>
        <dbReference type="ARBA" id="ARBA00047428"/>
    </source>
</evidence>
<gene>
    <name evidence="14" type="ORF">MGWOODY_Smn3609</name>
</gene>
<protein>
    <recommendedName>
        <fullName evidence="3">D-glycero-beta-D-manno-heptose 1-phosphate adenylyltransferase</fullName>
        <ecNumber evidence="3">2.7.7.70</ecNumber>
    </recommendedName>
</protein>
<keyword evidence="4 14" id="KW-0808">Transferase</keyword>
<dbReference type="Pfam" id="PF01467">
    <property type="entry name" value="CTP_transf_like"/>
    <property type="match status" value="1"/>
</dbReference>
<evidence type="ECO:0000259" key="12">
    <source>
        <dbReference type="Pfam" id="PF00294"/>
    </source>
</evidence>
<evidence type="ECO:0000256" key="6">
    <source>
        <dbReference type="ARBA" id="ARBA00022741"/>
    </source>
</evidence>
<dbReference type="PANTHER" id="PTHR46969:SF1">
    <property type="entry name" value="BIFUNCTIONAL PROTEIN HLDE"/>
    <property type="match status" value="1"/>
</dbReference>
<name>A0A161K5Z8_9ZZZZ</name>
<evidence type="ECO:0000256" key="5">
    <source>
        <dbReference type="ARBA" id="ARBA00022695"/>
    </source>
</evidence>
<dbReference type="NCBIfam" id="TIGR02198">
    <property type="entry name" value="rfaE_dom_I"/>
    <property type="match status" value="1"/>
</dbReference>
<dbReference type="InterPro" id="IPR011913">
    <property type="entry name" value="RfaE_dom_I"/>
</dbReference>
<keyword evidence="6" id="KW-0547">Nucleotide-binding</keyword>
<dbReference type="EC" id="2.7.7.70" evidence="3"/>
<dbReference type="InterPro" id="IPR014729">
    <property type="entry name" value="Rossmann-like_a/b/a_fold"/>
</dbReference>
<dbReference type="CDD" id="cd01172">
    <property type="entry name" value="RfaE_like"/>
    <property type="match status" value="1"/>
</dbReference>
<evidence type="ECO:0000313" key="14">
    <source>
        <dbReference type="EMBL" id="CUS46896.1"/>
    </source>
</evidence>
<keyword evidence="5" id="KW-0548">Nucleotidyltransferase</keyword>
<dbReference type="InterPro" id="IPR011914">
    <property type="entry name" value="RfaE_dom_II"/>
</dbReference>
<dbReference type="PANTHER" id="PTHR46969">
    <property type="entry name" value="BIFUNCTIONAL PROTEIN HLDE"/>
    <property type="match status" value="1"/>
</dbReference>
<evidence type="ECO:0000256" key="8">
    <source>
        <dbReference type="ARBA" id="ARBA00022840"/>
    </source>
</evidence>
<evidence type="ECO:0000256" key="4">
    <source>
        <dbReference type="ARBA" id="ARBA00022679"/>
    </source>
</evidence>